<sequence>MHRYINILKKTKTIMITAPMPNVKNYRDNRISCVDIKTSLKSAIEDARIRFNEIGLERWTKDEWEMVSTNRVEHAQQLKTHRCITEIQTINKTNEYLCYIQHPDTHHTSRVVSTYEAAETFCNKVLESEWGAFLAQHYRCYTLSFKNHEAIKPYIPSELDLSDEYRIVNSKPTGSVRVTIPLPGGHHLSRQFNSNKYGEHTLDEAKYWQFINAIDSWGIKRWDLVKRGKINAFRRSDKFGVYCHAQNHTYITKNQQKKTYPTYAVFWTDDTGGHSKCFSLSNYHDLQKTKTAAEIFAAIKRADLTGGELNLPPEILRHLT</sequence>
<accession>A0A2N4UW38</accession>
<evidence type="ECO:0000313" key="1">
    <source>
        <dbReference type="EMBL" id="PLC59227.1"/>
    </source>
</evidence>
<organism evidence="1 2">
    <name type="scientific">Photobacterium carnosum</name>
    <dbReference type="NCBI Taxonomy" id="2023717"/>
    <lineage>
        <taxon>Bacteria</taxon>
        <taxon>Pseudomonadati</taxon>
        <taxon>Pseudomonadota</taxon>
        <taxon>Gammaproteobacteria</taxon>
        <taxon>Vibrionales</taxon>
        <taxon>Vibrionaceae</taxon>
        <taxon>Photobacterium</taxon>
    </lineage>
</organism>
<name>A0A2N4UW38_9GAMM</name>
<keyword evidence="2" id="KW-1185">Reference proteome</keyword>
<gene>
    <name evidence="1" type="ORF">CIK00_02885</name>
</gene>
<proteinExistence type="predicted"/>
<dbReference type="Proteomes" id="UP000234420">
    <property type="component" value="Unassembled WGS sequence"/>
</dbReference>
<dbReference type="RefSeq" id="WP_101767430.1">
    <property type="nucleotide sequence ID" value="NZ_BPPU01000003.1"/>
</dbReference>
<comment type="caution">
    <text evidence="1">The sequence shown here is derived from an EMBL/GenBank/DDBJ whole genome shotgun (WGS) entry which is preliminary data.</text>
</comment>
<dbReference type="AlphaFoldDB" id="A0A2N4UW38"/>
<dbReference type="GeneID" id="69965871"/>
<reference evidence="1 2" key="1">
    <citation type="journal article" date="2018" name="Syst. Appl. Microbiol.">
        <title>Photobacterium carnosum sp. nov., isolated from spoiled modified atmosphere packaged poultry meat.</title>
        <authorList>
            <person name="Hilgarth M."/>
            <person name="Fuertes S."/>
            <person name="Ehrmann M."/>
            <person name="Vogel R.F."/>
        </authorList>
    </citation>
    <scope>NUCLEOTIDE SEQUENCE [LARGE SCALE GENOMIC DNA]</scope>
    <source>
        <strain evidence="1 2">TMW 2.2021</strain>
    </source>
</reference>
<dbReference type="EMBL" id="NPIB01000002">
    <property type="protein sequence ID" value="PLC59227.1"/>
    <property type="molecule type" value="Genomic_DNA"/>
</dbReference>
<evidence type="ECO:0000313" key="2">
    <source>
        <dbReference type="Proteomes" id="UP000234420"/>
    </source>
</evidence>
<protein>
    <submittedName>
        <fullName evidence="1">Uncharacterized protein</fullName>
    </submittedName>
</protein>